<keyword evidence="4" id="KW-1185">Reference proteome</keyword>
<protein>
    <recommendedName>
        <fullName evidence="2">Saccharopine dehydrogenase NADP binding domain-containing protein</fullName>
    </recommendedName>
</protein>
<reference evidence="3 4" key="1">
    <citation type="submission" date="2024-01" db="EMBL/GenBank/DDBJ databases">
        <title>A draft genome for the cacao thread blight pathogen Marasmiellus scandens.</title>
        <authorList>
            <person name="Baruah I.K."/>
            <person name="Leung J."/>
            <person name="Bukari Y."/>
            <person name="Amoako-Attah I."/>
            <person name="Meinhardt L.W."/>
            <person name="Bailey B.A."/>
            <person name="Cohen S.P."/>
        </authorList>
    </citation>
    <scope>NUCLEOTIDE SEQUENCE [LARGE SCALE GENOMIC DNA]</scope>
    <source>
        <strain evidence="3 4">GH-19</strain>
    </source>
</reference>
<accession>A0ABR1IMH1</accession>
<evidence type="ECO:0000256" key="1">
    <source>
        <dbReference type="ARBA" id="ARBA00038048"/>
    </source>
</evidence>
<dbReference type="Pfam" id="PF03435">
    <property type="entry name" value="Sacchrp_dh_NADP"/>
    <property type="match status" value="1"/>
</dbReference>
<dbReference type="InterPro" id="IPR005097">
    <property type="entry name" value="Sacchrp_dh_NADP-bd"/>
</dbReference>
<feature type="domain" description="Saccharopine dehydrogenase NADP binding" evidence="2">
    <location>
        <begin position="7"/>
        <end position="136"/>
    </location>
</feature>
<evidence type="ECO:0000313" key="3">
    <source>
        <dbReference type="EMBL" id="KAK7436520.1"/>
    </source>
</evidence>
<comment type="similarity">
    <text evidence="1">Belongs to the saccharopine dehydrogenase family.</text>
</comment>
<dbReference type="Proteomes" id="UP001498398">
    <property type="component" value="Unassembled WGS sequence"/>
</dbReference>
<evidence type="ECO:0000313" key="4">
    <source>
        <dbReference type="Proteomes" id="UP001498398"/>
    </source>
</evidence>
<name>A0ABR1IMH1_9AGAR</name>
<organism evidence="3 4">
    <name type="scientific">Marasmiellus scandens</name>
    <dbReference type="NCBI Taxonomy" id="2682957"/>
    <lineage>
        <taxon>Eukaryota</taxon>
        <taxon>Fungi</taxon>
        <taxon>Dikarya</taxon>
        <taxon>Basidiomycota</taxon>
        <taxon>Agaricomycotina</taxon>
        <taxon>Agaricomycetes</taxon>
        <taxon>Agaricomycetidae</taxon>
        <taxon>Agaricales</taxon>
        <taxon>Marasmiineae</taxon>
        <taxon>Omphalotaceae</taxon>
        <taxon>Marasmiellus</taxon>
    </lineage>
</organism>
<dbReference type="SUPFAM" id="SSF51735">
    <property type="entry name" value="NAD(P)-binding Rossmann-fold domains"/>
    <property type="match status" value="1"/>
</dbReference>
<dbReference type="PANTHER" id="PTHR12286">
    <property type="entry name" value="SACCHAROPINE DEHYDROGENASE-LIKE OXIDOREDUCTASE"/>
    <property type="match status" value="1"/>
</dbReference>
<dbReference type="InterPro" id="IPR036291">
    <property type="entry name" value="NAD(P)-bd_dom_sf"/>
</dbReference>
<sequence>MTQYDLLVLGATGVTGRQATRYLASHPEFQSSSFTLAIAARSQKKLDALVQEYSLPSSIQKLVVDVTNFEQVEQVVKNAKVVLNTVGPYYRWGTPVVRACARNGVHYVDLTGEAYWIREIINKYDYCASKTGAIIVPSCGVDSIPSDISVFVANKALKETPSPSNKPFQIESSTTSWTLKGILSYGTFHTLITAMELVPRITLQESRKDYYLSPVTGRPAPSPQLSYSLFIPTTLQTHIGGFWFMRHSNKSIVERSWGLLEYDALTSKSKSSVEKTRYGPSMVYDEFLRTGSSKLVARVLSWGMVMTMVLLYIKPLRWIAKKIGPQEGSGPSDATLEKGQFKTINVTKAQGSDTCAVVTYQGKGDPGYLLSPIMMADGALSLLNPSSLSSLARKGGVLTPATAFGDAFVVRMHQNPRFDLRVEVVSGQGEGRKRI</sequence>
<dbReference type="InterPro" id="IPR051276">
    <property type="entry name" value="Saccharopine_DH-like_oxidrdct"/>
</dbReference>
<dbReference type="Gene3D" id="3.40.50.720">
    <property type="entry name" value="NAD(P)-binding Rossmann-like Domain"/>
    <property type="match status" value="1"/>
</dbReference>
<proteinExistence type="inferred from homology"/>
<dbReference type="PANTHER" id="PTHR12286:SF5">
    <property type="entry name" value="SACCHAROPINE DEHYDROGENASE-LIKE OXIDOREDUCTASE"/>
    <property type="match status" value="1"/>
</dbReference>
<evidence type="ECO:0000259" key="2">
    <source>
        <dbReference type="Pfam" id="PF03435"/>
    </source>
</evidence>
<gene>
    <name evidence="3" type="ORF">VKT23_019074</name>
</gene>
<dbReference type="EMBL" id="JBANRG010000093">
    <property type="protein sequence ID" value="KAK7436520.1"/>
    <property type="molecule type" value="Genomic_DNA"/>
</dbReference>
<comment type="caution">
    <text evidence="3">The sequence shown here is derived from an EMBL/GenBank/DDBJ whole genome shotgun (WGS) entry which is preliminary data.</text>
</comment>